<dbReference type="EMBL" id="GL378380">
    <property type="protein sequence ID" value="EFJ42639.1"/>
    <property type="molecule type" value="Genomic_DNA"/>
</dbReference>
<feature type="signal peptide" evidence="1">
    <location>
        <begin position="1"/>
        <end position="25"/>
    </location>
</feature>
<name>D8UC65_VOLCA</name>
<dbReference type="RefSeq" id="XP_002956290.1">
    <property type="nucleotide sequence ID" value="XM_002956244.1"/>
</dbReference>
<feature type="chain" id="PRO_5003124359" description="Sulfotransferase" evidence="1">
    <location>
        <begin position="26"/>
        <end position="224"/>
    </location>
</feature>
<gene>
    <name evidence="2" type="ORF">VOLCADRAFT_107145</name>
</gene>
<dbReference type="GeneID" id="9619242"/>
<evidence type="ECO:0000256" key="1">
    <source>
        <dbReference type="SAM" id="SignalP"/>
    </source>
</evidence>
<dbReference type="PANTHER" id="PTHR15723:SF0">
    <property type="entry name" value="CARBOHYDRATE SULFOTRANSFERASE 15"/>
    <property type="match status" value="1"/>
</dbReference>
<evidence type="ECO:0000313" key="2">
    <source>
        <dbReference type="EMBL" id="EFJ42639.1"/>
    </source>
</evidence>
<dbReference type="Proteomes" id="UP000001058">
    <property type="component" value="Unassembled WGS sequence"/>
</dbReference>
<dbReference type="GO" id="GO:0019319">
    <property type="term" value="P:hexose biosynthetic process"/>
    <property type="evidence" value="ECO:0007669"/>
    <property type="project" value="TreeGrafter"/>
</dbReference>
<keyword evidence="3" id="KW-1185">Reference proteome</keyword>
<organism evidence="3">
    <name type="scientific">Volvox carteri f. nagariensis</name>
    <dbReference type="NCBI Taxonomy" id="3068"/>
    <lineage>
        <taxon>Eukaryota</taxon>
        <taxon>Viridiplantae</taxon>
        <taxon>Chlorophyta</taxon>
        <taxon>core chlorophytes</taxon>
        <taxon>Chlorophyceae</taxon>
        <taxon>CS clade</taxon>
        <taxon>Chlamydomonadales</taxon>
        <taxon>Volvocaceae</taxon>
        <taxon>Volvox</taxon>
    </lineage>
</organism>
<dbReference type="SUPFAM" id="SSF52540">
    <property type="entry name" value="P-loop containing nucleoside triphosphate hydrolases"/>
    <property type="match status" value="1"/>
</dbReference>
<keyword evidence="1" id="KW-0732">Signal</keyword>
<evidence type="ECO:0000313" key="3">
    <source>
        <dbReference type="Proteomes" id="UP000001058"/>
    </source>
</evidence>
<dbReference type="PANTHER" id="PTHR15723">
    <property type="entry name" value="CARBOHYDRATE SULFOTRANSFERASE 15"/>
    <property type="match status" value="1"/>
</dbReference>
<protein>
    <recommendedName>
        <fullName evidence="4">Sulfotransferase</fullName>
    </recommendedName>
</protein>
<dbReference type="InterPro" id="IPR027417">
    <property type="entry name" value="P-loop_NTPase"/>
</dbReference>
<evidence type="ECO:0008006" key="4">
    <source>
        <dbReference type="Google" id="ProtNLM"/>
    </source>
</evidence>
<dbReference type="InParanoid" id="D8UC65"/>
<dbReference type="Gene3D" id="3.40.50.300">
    <property type="entry name" value="P-loop containing nucleotide triphosphate hydrolases"/>
    <property type="match status" value="1"/>
</dbReference>
<dbReference type="AlphaFoldDB" id="D8UC65"/>
<sequence length="224" mass="24904">MNSKLRTAIVTLCVFLSLHLQNVFSDGVNVNPSSYLAPQVKVPNYHVNDIWKAHTHLPNYPEIEAAARDTFVALPSSYDTKYRNPCWTQDVTFKCLPYFQILGVSKCGTTDLYNRLTEHPDMIDCSWKGPHFWDESAYPVRVKRPGRYDGSFPAYVSVFDKAAARIQANQAAITGEASSNTYTAVYSHLRGRTLVKRINSTLSEYLSSSLGGRGYDAGCGGGDC</sequence>
<dbReference type="InterPro" id="IPR052654">
    <property type="entry name" value="CS_Sulfotransferase"/>
</dbReference>
<dbReference type="GO" id="GO:0050659">
    <property type="term" value="F:N-acetylgalactosamine 4-sulfate 6-O-sulfotransferase activity"/>
    <property type="evidence" value="ECO:0007669"/>
    <property type="project" value="TreeGrafter"/>
</dbReference>
<dbReference type="KEGG" id="vcn:VOLCADRAFT_107145"/>
<dbReference type="OrthoDB" id="538231at2759"/>
<reference evidence="2 3" key="1">
    <citation type="journal article" date="2010" name="Science">
        <title>Genomic analysis of organismal complexity in the multicellular green alga Volvox carteri.</title>
        <authorList>
            <person name="Prochnik S.E."/>
            <person name="Umen J."/>
            <person name="Nedelcu A.M."/>
            <person name="Hallmann A."/>
            <person name="Miller S.M."/>
            <person name="Nishii I."/>
            <person name="Ferris P."/>
            <person name="Kuo A."/>
            <person name="Mitros T."/>
            <person name="Fritz-Laylin L.K."/>
            <person name="Hellsten U."/>
            <person name="Chapman J."/>
            <person name="Simakov O."/>
            <person name="Rensing S.A."/>
            <person name="Terry A."/>
            <person name="Pangilinan J."/>
            <person name="Kapitonov V."/>
            <person name="Jurka J."/>
            <person name="Salamov A."/>
            <person name="Shapiro H."/>
            <person name="Schmutz J."/>
            <person name="Grimwood J."/>
            <person name="Lindquist E."/>
            <person name="Lucas S."/>
            <person name="Grigoriev I.V."/>
            <person name="Schmitt R."/>
            <person name="Kirk D."/>
            <person name="Rokhsar D.S."/>
        </authorList>
    </citation>
    <scope>NUCLEOTIDE SEQUENCE [LARGE SCALE GENOMIC DNA]</scope>
    <source>
        <strain evidence="3">f. Nagariensis / Eve</strain>
    </source>
</reference>
<proteinExistence type="predicted"/>
<accession>D8UC65</accession>